<dbReference type="EMBL" id="PUJY01000002">
    <property type="protein sequence ID" value="TDB62475.1"/>
    <property type="molecule type" value="Genomic_DNA"/>
</dbReference>
<evidence type="ECO:0000313" key="1">
    <source>
        <dbReference type="EMBL" id="TDB62475.1"/>
    </source>
</evidence>
<protein>
    <submittedName>
        <fullName evidence="1">Uncharacterized protein</fullName>
    </submittedName>
</protein>
<dbReference type="GO" id="GO:0004540">
    <property type="term" value="F:RNA nuclease activity"/>
    <property type="evidence" value="ECO:0007669"/>
    <property type="project" value="InterPro"/>
</dbReference>
<dbReference type="AlphaFoldDB" id="A0A4V2X953"/>
<reference evidence="1 2" key="1">
    <citation type="journal article" date="2019" name="Int. J. Syst. Evol. Microbiol.">
        <title>Photorhabdus khanii subsp. guanajuatensis subsp. nov., isolated from Heterorhabditis atacamensis, and Photorhabdus luminescens subsp. mexicana subsp. nov., isolated from Heterorhabditis mexicana entomopathogenic nematodes.</title>
        <authorList>
            <person name="Machado R.A.R."/>
            <person name="Bruno P."/>
            <person name="Arce C.C.M."/>
            <person name="Liechti N."/>
            <person name="Kohler A."/>
            <person name="Bernal J."/>
            <person name="Bruggmann R."/>
            <person name="Turlings T.C.J."/>
        </authorList>
    </citation>
    <scope>NUCLEOTIDE SEQUENCE [LARGE SCALE GENOMIC DNA]</scope>
    <source>
        <strain evidence="1 2">MEX20-17</strain>
    </source>
</reference>
<comment type="caution">
    <text evidence="1">The sequence shown here is derived from an EMBL/GenBank/DDBJ whole genome shotgun (WGS) entry which is preliminary data.</text>
</comment>
<dbReference type="Proteomes" id="UP000295598">
    <property type="component" value="Unassembled WGS sequence"/>
</dbReference>
<sequence>MDSFIRLLTWLESGIALDSGHSIFGGNASNATDRKMLLDKINDIGNNADKTIPGVFAGQGPNGTRGGVFFKIKGNDVVVTKPDGTFVTILKDGVNNTSVKNALKGEPR</sequence>
<evidence type="ECO:0000313" key="2">
    <source>
        <dbReference type="Proteomes" id="UP000295598"/>
    </source>
</evidence>
<proteinExistence type="predicted"/>
<accession>A0A4V2X953</accession>
<gene>
    <name evidence="1" type="ORF">C5467_01730</name>
</gene>
<organism evidence="1 2">
    <name type="scientific">Photorhabdus khanii subsp. guanajuatensis</name>
    <dbReference type="NCBI Taxonomy" id="2100166"/>
    <lineage>
        <taxon>Bacteria</taxon>
        <taxon>Pseudomonadati</taxon>
        <taxon>Pseudomonadota</taxon>
        <taxon>Gammaproteobacteria</taxon>
        <taxon>Enterobacterales</taxon>
        <taxon>Morganellaceae</taxon>
        <taxon>Photorhabdus</taxon>
    </lineage>
</organism>
<dbReference type="InterPro" id="IPR037178">
    <property type="entry name" value="ColicinD_C_sf"/>
</dbReference>
<dbReference type="Gene3D" id="3.10.450.200">
    <property type="match status" value="1"/>
</dbReference>
<name>A0A4V2X953_9GAMM</name>